<evidence type="ECO:0000256" key="1">
    <source>
        <dbReference type="ARBA" id="ARBA00004245"/>
    </source>
</evidence>
<feature type="compositionally biased region" description="Basic and acidic residues" evidence="4">
    <location>
        <begin position="728"/>
        <end position="738"/>
    </location>
</feature>
<evidence type="ECO:0000256" key="3">
    <source>
        <dbReference type="ARBA" id="ARBA00023212"/>
    </source>
</evidence>
<feature type="region of interest" description="Disordered" evidence="4">
    <location>
        <begin position="726"/>
        <end position="747"/>
    </location>
</feature>
<dbReference type="PROSITE" id="PS51450">
    <property type="entry name" value="LRR"/>
    <property type="match status" value="2"/>
</dbReference>
<proteinExistence type="predicted"/>
<evidence type="ECO:0000313" key="5">
    <source>
        <dbReference type="EMBL" id="CAE0652650.1"/>
    </source>
</evidence>
<evidence type="ECO:0000256" key="4">
    <source>
        <dbReference type="SAM" id="MobiDB-lite"/>
    </source>
</evidence>
<evidence type="ECO:0000256" key="2">
    <source>
        <dbReference type="ARBA" id="ARBA00022490"/>
    </source>
</evidence>
<dbReference type="SMART" id="SM00368">
    <property type="entry name" value="LRR_RI"/>
    <property type="match status" value="4"/>
</dbReference>
<feature type="region of interest" description="Disordered" evidence="4">
    <location>
        <begin position="1122"/>
        <end position="1203"/>
    </location>
</feature>
<sequence>MLDDLTPVNTCKNLTYLDVSNNKIKDITTLELPLLNYFNVSGNKVSYLTEMNSFELLQTFNLSRNNIASLHGLHHHPSLAYLDLAQNGVCSIFQITELAGLKNLRRLNMLGNPVQNTEQYRLRTIYSIPHLTELDGKNTSAVEKVAAANLKGIGNPVNQAILRHFLPQGDHTSSTTRYQHRMSREMAKYTGKLPMLPHQAYRAKIGVSSEAESPEGKKRAVISPANSQLLSLPEFWWQMAENRMIAGWKDFIKMVKSGKLIHIDFSNINVGDIGMWAISQSLRFTNVVTSINLASSRDPTRWAATRSDQYGLKLLLETVSYSMVQNLNLSGCHLGIDETKLIADLINTSSVLQTLNIADNMIGASVSGPAPDPFTTDGSPRPPPETKRAHCNTNGAESAIHPFPLIIHPCPGLEAISRALMAPDAAPITHLCLKNNAICGYGAEWLAKVLMSKRCRLVELDISENDLAGAAYMRPSTAGATVKTEGGVLIAEALKVNKSLEKLIIKGHPENKSKRVSPRVASALAKMLHTHNRSLKYLDMEYSQCGDEGAVAFGSCLSSSPWLRRHVPRLNDTFPFAKVDRAINQQDMPTDINLPSAPAENPYGVRVEAKSSSLESVKDEMEDPIAHNLPSEEMLEGGCGSVLEYISLRHCQIESKGMKALAEGMGRNSCVKFLDLSFNSDASPESVDFLIEKLCENENLALKSLFLEGMAFLAQDKPLLVSACGSSKNKDKPAEKTGEGSAASKELKERSDGFNFLHGSGSIDAKSTDFDHKQRAQEEDEAKNEENDSSKDICLEMDPRVCTFAGVAVILNAAKGTNGVSYSIKEVNKLRATQPDKNNATKCGGMALINGKEEIDPVKAIKHIVEAFQLRDPFIPMSKGCQERCFSGLSMIENVLYPLMERTAFVKMGLNQGTHKSIEEGLRELDCSVFSVFCKSMLQGDSFVGGEEPCIADFLFLTAFHELSCLSSRYTKNHTLALPNHISDYLARVVSSPMIQNNEEWIRYISQCKQFFQELLVSEPVVVAPNVADRVKHLITSNPKLTTFKATQVVRVKDSDQNLVVKGEKEKEIQFVDIATVRESLLKMELLAIDGDGVCERQPAQQNVLSLEDLVADMKAVLASEEVAKDNNENEKLESSQKAPDQDEANKDPKKEKIGERGDAKVVSKVDNEKNQEPKEDRSEEKAKKVAEDQVVTEQSDELKNEEKGGNCLCPKLVSISVANGSFSWKTWMALCFLIKQAPNLKTILLSGMSFVDIEASNESYSWEEVFGSLFHACQDLGPISLSLRDSSCINHPNALEHLARFIENSQFLISLDLRGCFVDVDNRNEDAVGQVLAVLASNSRLFKLNLSNNAFDMDHISHFATIRTNNVMQSSLGYLDLSENDLPVSKNEYNDVMEALVRIASLKTLVPPCFVDHKHEEYLGNPIIESPFLIKELKLSKCNRETLGFWKHLLLSVDCKRLSHIEFPSPTEDMIQQRRNLIYEYNQDSTKQEVASPVSGDEGVPSSLKTTPRSDNNVFEPGTLAEDQASNVLACKLALNRMAHAAGVSE</sequence>
<name>A0A7S4DJ10_9EUKA</name>
<dbReference type="GO" id="GO:0005856">
    <property type="term" value="C:cytoskeleton"/>
    <property type="evidence" value="ECO:0007669"/>
    <property type="project" value="UniProtKB-SubCell"/>
</dbReference>
<feature type="compositionally biased region" description="Polar residues" evidence="4">
    <location>
        <begin position="1504"/>
        <end position="1514"/>
    </location>
</feature>
<comment type="subcellular location">
    <subcellularLocation>
        <location evidence="1">Cytoplasm</location>
        <location evidence="1">Cytoskeleton</location>
    </subcellularLocation>
</comment>
<dbReference type="SUPFAM" id="SSF52075">
    <property type="entry name" value="Outer arm dynein light chain 1"/>
    <property type="match status" value="1"/>
</dbReference>
<dbReference type="Gene3D" id="3.80.10.10">
    <property type="entry name" value="Ribonuclease Inhibitor"/>
    <property type="match status" value="5"/>
</dbReference>
<feature type="region of interest" description="Disordered" evidence="4">
    <location>
        <begin position="368"/>
        <end position="392"/>
    </location>
</feature>
<dbReference type="Pfam" id="PF13516">
    <property type="entry name" value="LRR_6"/>
    <property type="match status" value="2"/>
</dbReference>
<gene>
    <name evidence="5" type="ORF">LGLO00237_LOCUS5703</name>
</gene>
<feature type="region of interest" description="Disordered" evidence="4">
    <location>
        <begin position="1487"/>
        <end position="1520"/>
    </location>
</feature>
<accession>A0A7S4DJ10</accession>
<organism evidence="5">
    <name type="scientific">Lotharella globosa</name>
    <dbReference type="NCBI Taxonomy" id="91324"/>
    <lineage>
        <taxon>Eukaryota</taxon>
        <taxon>Sar</taxon>
        <taxon>Rhizaria</taxon>
        <taxon>Cercozoa</taxon>
        <taxon>Chlorarachniophyceae</taxon>
        <taxon>Lotharella</taxon>
    </lineage>
</organism>
<feature type="compositionally biased region" description="Basic and acidic residues" evidence="4">
    <location>
        <begin position="1122"/>
        <end position="1188"/>
    </location>
</feature>
<dbReference type="InterPro" id="IPR052410">
    <property type="entry name" value="DRC5"/>
</dbReference>
<dbReference type="PANTHER" id="PTHR24107">
    <property type="entry name" value="YNEIN REGULATORY COMPLEX SUBUNIT 5"/>
    <property type="match status" value="1"/>
</dbReference>
<dbReference type="InterPro" id="IPR032675">
    <property type="entry name" value="LRR_dom_sf"/>
</dbReference>
<feature type="region of interest" description="Disordered" evidence="4">
    <location>
        <begin position="760"/>
        <end position="790"/>
    </location>
</feature>
<dbReference type="PANTHER" id="PTHR24107:SF2">
    <property type="entry name" value="NLR FAMILY CARD DOMAIN CONTAINING 3"/>
    <property type="match status" value="1"/>
</dbReference>
<dbReference type="Pfam" id="PF14580">
    <property type="entry name" value="LRR_9"/>
    <property type="match status" value="1"/>
</dbReference>
<dbReference type="EMBL" id="HBIV01007673">
    <property type="protein sequence ID" value="CAE0652650.1"/>
    <property type="molecule type" value="Transcribed_RNA"/>
</dbReference>
<reference evidence="5" key="1">
    <citation type="submission" date="2021-01" db="EMBL/GenBank/DDBJ databases">
        <authorList>
            <person name="Corre E."/>
            <person name="Pelletier E."/>
            <person name="Niang G."/>
            <person name="Scheremetjew M."/>
            <person name="Finn R."/>
            <person name="Kale V."/>
            <person name="Holt S."/>
            <person name="Cochrane G."/>
            <person name="Meng A."/>
            <person name="Brown T."/>
            <person name="Cohen L."/>
        </authorList>
    </citation>
    <scope>NUCLEOTIDE SEQUENCE</scope>
    <source>
        <strain evidence="5">CCCM811</strain>
    </source>
</reference>
<dbReference type="InterPro" id="IPR001611">
    <property type="entry name" value="Leu-rich_rpt"/>
</dbReference>
<keyword evidence="2" id="KW-0963">Cytoplasm</keyword>
<feature type="compositionally biased region" description="Basic and acidic residues" evidence="4">
    <location>
        <begin position="766"/>
        <end position="777"/>
    </location>
</feature>
<dbReference type="SUPFAM" id="SSF52047">
    <property type="entry name" value="RNI-like"/>
    <property type="match status" value="3"/>
</dbReference>
<protein>
    <submittedName>
        <fullName evidence="5">Uncharacterized protein</fullName>
    </submittedName>
</protein>
<keyword evidence="3" id="KW-0206">Cytoskeleton</keyword>